<dbReference type="KEGG" id="rvi:RVIR1_04180"/>
<name>A0A2Z5UV89_9COXI</name>
<reference evidence="2 3" key="1">
    <citation type="submission" date="2017-03" db="EMBL/GenBank/DDBJ databases">
        <title>The genome sequence of Candidatus Rickettsiella viridis.</title>
        <authorList>
            <person name="Nikoh N."/>
            <person name="Tsuchida T."/>
            <person name="Yamaguchi K."/>
            <person name="Maeda T."/>
            <person name="Shigenobu S."/>
            <person name="Fukatsu T."/>
        </authorList>
    </citation>
    <scope>NUCLEOTIDE SEQUENCE [LARGE SCALE GENOMIC DNA]</scope>
    <source>
        <strain evidence="2 3">Ap-RA04</strain>
    </source>
</reference>
<evidence type="ECO:0000313" key="3">
    <source>
        <dbReference type="Proteomes" id="UP000282483"/>
    </source>
</evidence>
<keyword evidence="3" id="KW-1185">Reference proteome</keyword>
<evidence type="ECO:0000313" key="2">
    <source>
        <dbReference type="EMBL" id="BBB14931.1"/>
    </source>
</evidence>
<dbReference type="Proteomes" id="UP000282483">
    <property type="component" value="Chromosome"/>
</dbReference>
<feature type="compositionally biased region" description="Low complexity" evidence="1">
    <location>
        <begin position="34"/>
        <end position="45"/>
    </location>
</feature>
<dbReference type="AlphaFoldDB" id="A0A2Z5UV89"/>
<sequence length="45" mass="5208">MLEKSKLKELNELIEGELKRRQNRVSLRSENETRSSTTSGTVLVF</sequence>
<organism evidence="2 3">
    <name type="scientific">Candidatus Rickettsiella viridis</name>
    <dbReference type="NCBI Taxonomy" id="676208"/>
    <lineage>
        <taxon>Bacteria</taxon>
        <taxon>Pseudomonadati</taxon>
        <taxon>Pseudomonadota</taxon>
        <taxon>Gammaproteobacteria</taxon>
        <taxon>Legionellales</taxon>
        <taxon>Coxiellaceae</taxon>
        <taxon>Rickettsiella</taxon>
    </lineage>
</organism>
<feature type="region of interest" description="Disordered" evidence="1">
    <location>
        <begin position="23"/>
        <end position="45"/>
    </location>
</feature>
<protein>
    <submittedName>
        <fullName evidence="2">Uncharacterized protein</fullName>
    </submittedName>
</protein>
<accession>A0A2Z5UV89</accession>
<evidence type="ECO:0000256" key="1">
    <source>
        <dbReference type="SAM" id="MobiDB-lite"/>
    </source>
</evidence>
<proteinExistence type="predicted"/>
<dbReference type="EMBL" id="AP018005">
    <property type="protein sequence ID" value="BBB14931.1"/>
    <property type="molecule type" value="Genomic_DNA"/>
</dbReference>
<gene>
    <name evidence="2" type="ORF">RVIR1_04180</name>
</gene>